<dbReference type="RefSeq" id="WP_114917399.1">
    <property type="nucleotide sequence ID" value="NZ_CP024848.1"/>
</dbReference>
<sequence length="283" mass="33087">MNTVEFHNVTKKRKDFSIEKLNFTIPQGYITGFIGPNGSGKTTTIQMMMNLLSYDAGDIRLFGTSHNEQQLKQKIGFVYDDLYMYEEFNIGKMKSFIAPLYETWNETLFQKYLTIFELPEFKKIKKFSKGMKMKCSLLFALSHEPEFIIMDEPTSGLDPIFRRELLEHIQELMVKEKQTIFLSSHITADLDRIADYIIFIYKGKIMLQKSMEEIQRSFYIIKGKSDLIDADTKELFIGIKQTKMGFEALFEGELSLFDGFGDEIVAEKATLEDIMYFMTRKEY</sequence>
<dbReference type="PROSITE" id="PS50893">
    <property type="entry name" value="ABC_TRANSPORTER_2"/>
    <property type="match status" value="1"/>
</dbReference>
<dbReference type="Proteomes" id="UP000253908">
    <property type="component" value="Chromosome"/>
</dbReference>
<gene>
    <name evidence="5" type="ORF">CUC15_14755</name>
</gene>
<evidence type="ECO:0000256" key="3">
    <source>
        <dbReference type="ARBA" id="ARBA00022840"/>
    </source>
</evidence>
<feature type="domain" description="ABC transporter" evidence="4">
    <location>
        <begin position="1"/>
        <end position="227"/>
    </location>
</feature>
<dbReference type="InterPro" id="IPR003439">
    <property type="entry name" value="ABC_transporter-like_ATP-bd"/>
</dbReference>
<dbReference type="GO" id="GO:0016887">
    <property type="term" value="F:ATP hydrolysis activity"/>
    <property type="evidence" value="ECO:0007669"/>
    <property type="project" value="InterPro"/>
</dbReference>
<dbReference type="SMART" id="SM00382">
    <property type="entry name" value="AAA"/>
    <property type="match status" value="1"/>
</dbReference>
<organism evidence="5 6">
    <name type="scientific">Oceanobacillus zhaokaii</name>
    <dbReference type="NCBI Taxonomy" id="2052660"/>
    <lineage>
        <taxon>Bacteria</taxon>
        <taxon>Bacillati</taxon>
        <taxon>Bacillota</taxon>
        <taxon>Bacilli</taxon>
        <taxon>Bacillales</taxon>
        <taxon>Bacillaceae</taxon>
        <taxon>Oceanobacillus</taxon>
    </lineage>
</organism>
<dbReference type="SUPFAM" id="SSF52540">
    <property type="entry name" value="P-loop containing nucleoside triphosphate hydrolases"/>
    <property type="match status" value="1"/>
</dbReference>
<protein>
    <submittedName>
        <fullName evidence="5">Sodium ABC transporter ATP-binding protein</fullName>
    </submittedName>
</protein>
<dbReference type="CDD" id="cd03230">
    <property type="entry name" value="ABC_DR_subfamily_A"/>
    <property type="match status" value="1"/>
</dbReference>
<dbReference type="PANTHER" id="PTHR42939:SF3">
    <property type="entry name" value="ABC TRANSPORTER ATP-BINDING COMPONENT"/>
    <property type="match status" value="1"/>
</dbReference>
<dbReference type="OrthoDB" id="9804819at2"/>
<dbReference type="InterPro" id="IPR051782">
    <property type="entry name" value="ABC_Transporter_VariousFunc"/>
</dbReference>
<evidence type="ECO:0000313" key="5">
    <source>
        <dbReference type="EMBL" id="AXI10112.1"/>
    </source>
</evidence>
<keyword evidence="3 5" id="KW-0067">ATP-binding</keyword>
<dbReference type="Pfam" id="PF00005">
    <property type="entry name" value="ABC_tran"/>
    <property type="match status" value="1"/>
</dbReference>
<dbReference type="GO" id="GO:0005524">
    <property type="term" value="F:ATP binding"/>
    <property type="evidence" value="ECO:0007669"/>
    <property type="project" value="UniProtKB-KW"/>
</dbReference>
<keyword evidence="1" id="KW-0813">Transport</keyword>
<name>A0A345PJD2_9BACI</name>
<dbReference type="Gene3D" id="3.40.50.300">
    <property type="entry name" value="P-loop containing nucleotide triphosphate hydrolases"/>
    <property type="match status" value="1"/>
</dbReference>
<accession>A0A345PJD2</accession>
<dbReference type="InterPro" id="IPR027417">
    <property type="entry name" value="P-loop_NTPase"/>
</dbReference>
<dbReference type="EMBL" id="CP024848">
    <property type="protein sequence ID" value="AXI10112.1"/>
    <property type="molecule type" value="Genomic_DNA"/>
</dbReference>
<evidence type="ECO:0000256" key="2">
    <source>
        <dbReference type="ARBA" id="ARBA00022741"/>
    </source>
</evidence>
<evidence type="ECO:0000259" key="4">
    <source>
        <dbReference type="PROSITE" id="PS50893"/>
    </source>
</evidence>
<proteinExistence type="predicted"/>
<dbReference type="KEGG" id="ocn:CUC15_14755"/>
<evidence type="ECO:0000256" key="1">
    <source>
        <dbReference type="ARBA" id="ARBA00022448"/>
    </source>
</evidence>
<evidence type="ECO:0000313" key="6">
    <source>
        <dbReference type="Proteomes" id="UP000253908"/>
    </source>
</evidence>
<dbReference type="AlphaFoldDB" id="A0A345PJD2"/>
<dbReference type="PANTHER" id="PTHR42939">
    <property type="entry name" value="ABC TRANSPORTER ATP-BINDING PROTEIN ALBC-RELATED"/>
    <property type="match status" value="1"/>
</dbReference>
<keyword evidence="6" id="KW-1185">Reference proteome</keyword>
<keyword evidence="2" id="KW-0547">Nucleotide-binding</keyword>
<reference evidence="6" key="1">
    <citation type="submission" date="2017-11" db="EMBL/GenBank/DDBJ databases">
        <authorList>
            <person name="Zhu W."/>
        </authorList>
    </citation>
    <scope>NUCLEOTIDE SEQUENCE [LARGE SCALE GENOMIC DNA]</scope>
    <source>
        <strain evidence="6">160</strain>
    </source>
</reference>
<dbReference type="InterPro" id="IPR003593">
    <property type="entry name" value="AAA+_ATPase"/>
</dbReference>